<evidence type="ECO:0000256" key="1">
    <source>
        <dbReference type="SAM" id="MobiDB-lite"/>
    </source>
</evidence>
<organism evidence="3 4">
    <name type="scientific">Raphidocelis subcapitata</name>
    <dbReference type="NCBI Taxonomy" id="307507"/>
    <lineage>
        <taxon>Eukaryota</taxon>
        <taxon>Viridiplantae</taxon>
        <taxon>Chlorophyta</taxon>
        <taxon>core chlorophytes</taxon>
        <taxon>Chlorophyceae</taxon>
        <taxon>CS clade</taxon>
        <taxon>Sphaeropleales</taxon>
        <taxon>Selenastraceae</taxon>
        <taxon>Raphidocelis</taxon>
    </lineage>
</organism>
<proteinExistence type="predicted"/>
<gene>
    <name evidence="3" type="ORF">Rsub_10577</name>
</gene>
<name>A0A2V0PM84_9CHLO</name>
<evidence type="ECO:0000256" key="2">
    <source>
        <dbReference type="SAM" id="SignalP"/>
    </source>
</evidence>
<dbReference type="PROSITE" id="PS51257">
    <property type="entry name" value="PROKAR_LIPOPROTEIN"/>
    <property type="match status" value="1"/>
</dbReference>
<keyword evidence="4" id="KW-1185">Reference proteome</keyword>
<comment type="caution">
    <text evidence="3">The sequence shown here is derived from an EMBL/GenBank/DDBJ whole genome shotgun (WGS) entry which is preliminary data.</text>
</comment>
<feature type="region of interest" description="Disordered" evidence="1">
    <location>
        <begin position="57"/>
        <end position="77"/>
    </location>
</feature>
<sequence>MLGGNRPLFIKVVAALAAAGACAALLAPASGPPPPASVLDALDAEARVTAATYWGIEPRREEQRREQGPGRADVGRS</sequence>
<evidence type="ECO:0000313" key="4">
    <source>
        <dbReference type="Proteomes" id="UP000247498"/>
    </source>
</evidence>
<evidence type="ECO:0000313" key="3">
    <source>
        <dbReference type="EMBL" id="GBF98165.1"/>
    </source>
</evidence>
<accession>A0A2V0PM84</accession>
<feature type="chain" id="PRO_5015992908" evidence="2">
    <location>
        <begin position="24"/>
        <end position="77"/>
    </location>
</feature>
<dbReference type="AlphaFoldDB" id="A0A2V0PM84"/>
<dbReference type="InParanoid" id="A0A2V0PM84"/>
<dbReference type="Proteomes" id="UP000247498">
    <property type="component" value="Unassembled WGS sequence"/>
</dbReference>
<protein>
    <submittedName>
        <fullName evidence="3">Uncharacterized protein</fullName>
    </submittedName>
</protein>
<reference evidence="3 4" key="1">
    <citation type="journal article" date="2018" name="Sci. Rep.">
        <title>Raphidocelis subcapitata (=Pseudokirchneriella subcapitata) provides an insight into genome evolution and environmental adaptations in the Sphaeropleales.</title>
        <authorList>
            <person name="Suzuki S."/>
            <person name="Yamaguchi H."/>
            <person name="Nakajima N."/>
            <person name="Kawachi M."/>
        </authorList>
    </citation>
    <scope>NUCLEOTIDE SEQUENCE [LARGE SCALE GENOMIC DNA]</scope>
    <source>
        <strain evidence="3 4">NIES-35</strain>
    </source>
</reference>
<dbReference type="EMBL" id="BDRX01000117">
    <property type="protein sequence ID" value="GBF98165.1"/>
    <property type="molecule type" value="Genomic_DNA"/>
</dbReference>
<keyword evidence="2" id="KW-0732">Signal</keyword>
<feature type="signal peptide" evidence="2">
    <location>
        <begin position="1"/>
        <end position="23"/>
    </location>
</feature>